<keyword evidence="2" id="KW-1185">Reference proteome</keyword>
<evidence type="ECO:0000313" key="1">
    <source>
        <dbReference type="EMBL" id="RMX49688.1"/>
    </source>
</evidence>
<organism evidence="1 2">
    <name type="scientific">Pocillopora damicornis</name>
    <name type="common">Cauliflower coral</name>
    <name type="synonym">Millepora damicornis</name>
    <dbReference type="NCBI Taxonomy" id="46731"/>
    <lineage>
        <taxon>Eukaryota</taxon>
        <taxon>Metazoa</taxon>
        <taxon>Cnidaria</taxon>
        <taxon>Anthozoa</taxon>
        <taxon>Hexacorallia</taxon>
        <taxon>Scleractinia</taxon>
        <taxon>Astrocoeniina</taxon>
        <taxon>Pocilloporidae</taxon>
        <taxon>Pocillopora</taxon>
    </lineage>
</organism>
<gene>
    <name evidence="1" type="ORF">pdam_00023291</name>
</gene>
<proteinExistence type="predicted"/>
<comment type="caution">
    <text evidence="1">The sequence shown here is derived from an EMBL/GenBank/DDBJ whole genome shotgun (WGS) entry which is preliminary data.</text>
</comment>
<reference evidence="1 2" key="1">
    <citation type="journal article" date="2018" name="Sci. Rep.">
        <title>Comparative analysis of the Pocillopora damicornis genome highlights role of immune system in coral evolution.</title>
        <authorList>
            <person name="Cunning R."/>
            <person name="Bay R.A."/>
            <person name="Gillette P."/>
            <person name="Baker A.C."/>
            <person name="Traylor-Knowles N."/>
        </authorList>
    </citation>
    <scope>NUCLEOTIDE SEQUENCE [LARGE SCALE GENOMIC DNA]</scope>
    <source>
        <strain evidence="1">RSMAS</strain>
        <tissue evidence="1">Whole animal</tissue>
    </source>
</reference>
<dbReference type="AlphaFoldDB" id="A0A3M6U8A2"/>
<dbReference type="Proteomes" id="UP000275408">
    <property type="component" value="Unassembled WGS sequence"/>
</dbReference>
<sequence length="81" mass="9940">MKTVETRRQLWWRKEKSRRKGKRTARQEQYTYYTLLSKGCSCMTKIDALRSSIADRPYPSYRLRRQLLRRILLIKSQEDNK</sequence>
<evidence type="ECO:0000313" key="2">
    <source>
        <dbReference type="Proteomes" id="UP000275408"/>
    </source>
</evidence>
<name>A0A3M6U8A2_POCDA</name>
<dbReference type="EMBL" id="RCHS01002075">
    <property type="protein sequence ID" value="RMX49688.1"/>
    <property type="molecule type" value="Genomic_DNA"/>
</dbReference>
<accession>A0A3M6U8A2</accession>
<protein>
    <submittedName>
        <fullName evidence="1">Uncharacterized protein</fullName>
    </submittedName>
</protein>